<name>A0AAW0ZP03_9HYME</name>
<gene>
    <name evidence="2" type="ORF">QLX08_007616</name>
</gene>
<keyword evidence="3" id="KW-1185">Reference proteome</keyword>
<evidence type="ECO:0000256" key="1">
    <source>
        <dbReference type="SAM" id="MobiDB-lite"/>
    </source>
</evidence>
<evidence type="ECO:0000313" key="3">
    <source>
        <dbReference type="Proteomes" id="UP001432146"/>
    </source>
</evidence>
<dbReference type="AlphaFoldDB" id="A0AAW0ZP03"/>
<proteinExistence type="predicted"/>
<feature type="compositionally biased region" description="Basic and acidic residues" evidence="1">
    <location>
        <begin position="62"/>
        <end position="86"/>
    </location>
</feature>
<accession>A0AAW0ZP03</accession>
<protein>
    <submittedName>
        <fullName evidence="2">Uncharacterized protein</fullName>
    </submittedName>
</protein>
<comment type="caution">
    <text evidence="2">The sequence shown here is derived from an EMBL/GenBank/DDBJ whole genome shotgun (WGS) entry which is preliminary data.</text>
</comment>
<organism evidence="2 3">
    <name type="scientific">Tetragonisca angustula</name>
    <dbReference type="NCBI Taxonomy" id="166442"/>
    <lineage>
        <taxon>Eukaryota</taxon>
        <taxon>Metazoa</taxon>
        <taxon>Ecdysozoa</taxon>
        <taxon>Arthropoda</taxon>
        <taxon>Hexapoda</taxon>
        <taxon>Insecta</taxon>
        <taxon>Pterygota</taxon>
        <taxon>Neoptera</taxon>
        <taxon>Endopterygota</taxon>
        <taxon>Hymenoptera</taxon>
        <taxon>Apocrita</taxon>
        <taxon>Aculeata</taxon>
        <taxon>Apoidea</taxon>
        <taxon>Anthophila</taxon>
        <taxon>Apidae</taxon>
        <taxon>Tetragonisca</taxon>
    </lineage>
</organism>
<feature type="compositionally biased region" description="Acidic residues" evidence="1">
    <location>
        <begin position="9"/>
        <end position="28"/>
    </location>
</feature>
<reference evidence="2 3" key="1">
    <citation type="submission" date="2024-05" db="EMBL/GenBank/DDBJ databases">
        <title>The nuclear and mitochondrial genome assemblies of Tetragonisca angustula (Apidae: Meliponini), a tiny yet remarkable pollinator in the Neotropics.</title>
        <authorList>
            <person name="Ferrari R."/>
            <person name="Ricardo P.C."/>
            <person name="Dias F.C."/>
            <person name="Araujo N.S."/>
            <person name="Soares D.O."/>
            <person name="Zhou Q.-S."/>
            <person name="Zhu C.-D."/>
            <person name="Coutinho L."/>
            <person name="Airas M.C."/>
            <person name="Batista T.M."/>
        </authorList>
    </citation>
    <scope>NUCLEOTIDE SEQUENCE [LARGE SCALE GENOMIC DNA]</scope>
    <source>
        <strain evidence="2">ASF017062</strain>
        <tissue evidence="2">Abdomen</tissue>
    </source>
</reference>
<sequence length="100" mass="11167">MVSIGGGHDDDDDGGGGGGEDGDDDDGDDERRYESGEAGRAQWQPRRTSHRDFRFRRVTTARRTERETESLVKDDNAFGHGDEHQGKTVATKWTETGDRR</sequence>
<evidence type="ECO:0000313" key="2">
    <source>
        <dbReference type="EMBL" id="KAK9299380.1"/>
    </source>
</evidence>
<feature type="region of interest" description="Disordered" evidence="1">
    <location>
        <begin position="1"/>
        <end position="100"/>
    </location>
</feature>
<feature type="compositionally biased region" description="Basic residues" evidence="1">
    <location>
        <begin position="47"/>
        <end position="60"/>
    </location>
</feature>
<dbReference type="EMBL" id="JAWNGG020000151">
    <property type="protein sequence ID" value="KAK9299380.1"/>
    <property type="molecule type" value="Genomic_DNA"/>
</dbReference>
<dbReference type="Proteomes" id="UP001432146">
    <property type="component" value="Unassembled WGS sequence"/>
</dbReference>